<reference evidence="1 2" key="1">
    <citation type="submission" date="2020-05" db="EMBL/GenBank/DDBJ databases">
        <title>Mucilaginibacter mali sp. nov.</title>
        <authorList>
            <person name="Kim H.S."/>
            <person name="Lee K.C."/>
            <person name="Suh M.K."/>
            <person name="Kim J.-S."/>
            <person name="Han K.-I."/>
            <person name="Eom M.K."/>
            <person name="Shin Y.K."/>
            <person name="Lee J.-S."/>
        </authorList>
    </citation>
    <scope>NUCLEOTIDE SEQUENCE [LARGE SCALE GENOMIC DNA]</scope>
    <source>
        <strain evidence="1 2">G2-14</strain>
    </source>
</reference>
<dbReference type="AlphaFoldDB" id="A0A7D4QHL5"/>
<gene>
    <name evidence="1" type="ORF">HQ865_01410</name>
</gene>
<evidence type="ECO:0000313" key="1">
    <source>
        <dbReference type="EMBL" id="QKJ28470.1"/>
    </source>
</evidence>
<organism evidence="1 2">
    <name type="scientific">Mucilaginibacter mali</name>
    <dbReference type="NCBI Taxonomy" id="2740462"/>
    <lineage>
        <taxon>Bacteria</taxon>
        <taxon>Pseudomonadati</taxon>
        <taxon>Bacteroidota</taxon>
        <taxon>Sphingobacteriia</taxon>
        <taxon>Sphingobacteriales</taxon>
        <taxon>Sphingobacteriaceae</taxon>
        <taxon>Mucilaginibacter</taxon>
    </lineage>
</organism>
<protein>
    <submittedName>
        <fullName evidence="1">Uncharacterized protein</fullName>
    </submittedName>
</protein>
<name>A0A7D4QHL5_9SPHI</name>
<dbReference type="InterPro" id="IPR046558">
    <property type="entry name" value="DUF6712"/>
</dbReference>
<dbReference type="RefSeq" id="WP_173413172.1">
    <property type="nucleotide sequence ID" value="NZ_CP054139.1"/>
</dbReference>
<dbReference type="Proteomes" id="UP000505355">
    <property type="component" value="Chromosome"/>
</dbReference>
<sequence length="165" mass="18913">MNIIDQTTFQRFEDISTNIKPERLGVFISKAQELDLKPFLGYALYYDLMQHFNNDGVLKTDTPQAYKDLVNGTEYLDKRGHIVLYQGLSPLLVYFAFARFIEDDSVHYTATGPVIKQREGGNSLSAAEIAKLVEQQRSTANAYANETERFLRDHKKRFSVVDIQP</sequence>
<proteinExistence type="predicted"/>
<dbReference type="KEGG" id="mmab:HQ865_01410"/>
<dbReference type="Pfam" id="PF20459">
    <property type="entry name" value="DUF6712"/>
    <property type="match status" value="1"/>
</dbReference>
<dbReference type="EMBL" id="CP054139">
    <property type="protein sequence ID" value="QKJ28470.1"/>
    <property type="molecule type" value="Genomic_DNA"/>
</dbReference>
<keyword evidence="2" id="KW-1185">Reference proteome</keyword>
<accession>A0A7D4QHL5</accession>
<evidence type="ECO:0000313" key="2">
    <source>
        <dbReference type="Proteomes" id="UP000505355"/>
    </source>
</evidence>